<sequence length="88" mass="10186">MPRTIPHAIAPVKIMDKIKQETIVTVRLTFREAFARLSAFLIARTRTIKTVMFMIPKIPPQKKCCFDRENIARMSAIAVRSHIKEDTF</sequence>
<proteinExistence type="predicted"/>
<accession>A0A645HLF1</accession>
<protein>
    <submittedName>
        <fullName evidence="1">Uncharacterized protein</fullName>
    </submittedName>
</protein>
<gene>
    <name evidence="1" type="ORF">SDC9_187399</name>
</gene>
<organism evidence="1">
    <name type="scientific">bioreactor metagenome</name>
    <dbReference type="NCBI Taxonomy" id="1076179"/>
    <lineage>
        <taxon>unclassified sequences</taxon>
        <taxon>metagenomes</taxon>
        <taxon>ecological metagenomes</taxon>
    </lineage>
</organism>
<reference evidence="1" key="1">
    <citation type="submission" date="2019-08" db="EMBL/GenBank/DDBJ databases">
        <authorList>
            <person name="Kucharzyk K."/>
            <person name="Murdoch R.W."/>
            <person name="Higgins S."/>
            <person name="Loffler F."/>
        </authorList>
    </citation>
    <scope>NUCLEOTIDE SEQUENCE</scope>
</reference>
<name>A0A645HLF1_9ZZZZ</name>
<dbReference type="EMBL" id="VSSQ01095941">
    <property type="protein sequence ID" value="MPN39865.1"/>
    <property type="molecule type" value="Genomic_DNA"/>
</dbReference>
<evidence type="ECO:0000313" key="1">
    <source>
        <dbReference type="EMBL" id="MPN39865.1"/>
    </source>
</evidence>
<comment type="caution">
    <text evidence="1">The sequence shown here is derived from an EMBL/GenBank/DDBJ whole genome shotgun (WGS) entry which is preliminary data.</text>
</comment>
<dbReference type="AlphaFoldDB" id="A0A645HLF1"/>